<name>A0A915CRU6_9BILA</name>
<accession>A0A915CRU6</accession>
<reference evidence="2" key="1">
    <citation type="submission" date="2022-11" db="UniProtKB">
        <authorList>
            <consortium name="WormBaseParasite"/>
        </authorList>
    </citation>
    <scope>IDENTIFICATION</scope>
</reference>
<proteinExistence type="predicted"/>
<organism evidence="1 2">
    <name type="scientific">Ditylenchus dipsaci</name>
    <dbReference type="NCBI Taxonomy" id="166011"/>
    <lineage>
        <taxon>Eukaryota</taxon>
        <taxon>Metazoa</taxon>
        <taxon>Ecdysozoa</taxon>
        <taxon>Nematoda</taxon>
        <taxon>Chromadorea</taxon>
        <taxon>Rhabditida</taxon>
        <taxon>Tylenchina</taxon>
        <taxon>Tylenchomorpha</taxon>
        <taxon>Sphaerularioidea</taxon>
        <taxon>Anguinidae</taxon>
        <taxon>Anguininae</taxon>
        <taxon>Ditylenchus</taxon>
    </lineage>
</organism>
<dbReference type="AlphaFoldDB" id="A0A915CRU6"/>
<dbReference type="Proteomes" id="UP000887574">
    <property type="component" value="Unplaced"/>
</dbReference>
<sequence length="157" mass="17285">MGSNSATSTVPNAEVSKKLMVVIGTNVRRSVQADVAAGAKETPATARVKIDAKLVRDLLTEEVDAMDVYQGDQPPRRQITDYGEITQRLVQGKNKSLQFFSSGDGVNREGQYNEKMCKYLTRVGRLIGISIANFQEVLQEDDIQLNVAQENIEPALI</sequence>
<evidence type="ECO:0000313" key="2">
    <source>
        <dbReference type="WBParaSite" id="jg11945"/>
    </source>
</evidence>
<keyword evidence="1" id="KW-1185">Reference proteome</keyword>
<protein>
    <submittedName>
        <fullName evidence="2">Uncharacterized protein</fullName>
    </submittedName>
</protein>
<evidence type="ECO:0000313" key="1">
    <source>
        <dbReference type="Proteomes" id="UP000887574"/>
    </source>
</evidence>
<dbReference type="WBParaSite" id="jg11945">
    <property type="protein sequence ID" value="jg11945"/>
    <property type="gene ID" value="jg11945"/>
</dbReference>